<evidence type="ECO:0000256" key="2">
    <source>
        <dbReference type="ARBA" id="ARBA00005498"/>
    </source>
</evidence>
<comment type="similarity">
    <text evidence="2">Belongs to the NUF2 family.</text>
</comment>
<evidence type="ECO:0000256" key="6">
    <source>
        <dbReference type="ARBA" id="ARBA00023054"/>
    </source>
</evidence>
<comment type="subcellular location">
    <subcellularLocation>
        <location evidence="1">Chromosome</location>
        <location evidence="1">Centromere</location>
    </subcellularLocation>
</comment>
<reference evidence="10" key="1">
    <citation type="journal article" date="2014" name="PLoS ONE">
        <title>Transcriptome-Based Identification of ABC Transporters in the Western Tarnished Plant Bug Lygus hesperus.</title>
        <authorList>
            <person name="Hull J.J."/>
            <person name="Chaney K."/>
            <person name="Geib S.M."/>
            <person name="Fabrick J.A."/>
            <person name="Brent C.S."/>
            <person name="Walsh D."/>
            <person name="Lavine L.C."/>
        </authorList>
    </citation>
    <scope>NUCLEOTIDE SEQUENCE</scope>
</reference>
<evidence type="ECO:0000259" key="9">
    <source>
        <dbReference type="Pfam" id="PF03800"/>
    </source>
</evidence>
<protein>
    <submittedName>
        <fullName evidence="10">Putative kinetochore protein nuf2</fullName>
    </submittedName>
</protein>
<reference evidence="11" key="3">
    <citation type="journal article" date="2016" name="Gigascience">
        <title>De novo construction of an expanded transcriptome assembly for the western tarnished plant bug, Lygus hesperus.</title>
        <authorList>
            <person name="Tassone E.E."/>
            <person name="Geib S.M."/>
            <person name="Hall B."/>
            <person name="Fabrick J.A."/>
            <person name="Brent C.S."/>
            <person name="Hull J.J."/>
        </authorList>
    </citation>
    <scope>NUCLEOTIDE SEQUENCE</scope>
</reference>
<evidence type="ECO:0000256" key="8">
    <source>
        <dbReference type="ARBA" id="ARBA00023328"/>
    </source>
</evidence>
<dbReference type="GO" id="GO:0031262">
    <property type="term" value="C:Ndc80 complex"/>
    <property type="evidence" value="ECO:0007669"/>
    <property type="project" value="InterPro"/>
</dbReference>
<sequence>MPSIQNTVNIQSLDMYNNYAQFIVLHEIVYFMKSMGIHNFSLRDITNPEPNRTLSILSAVMNYMKFHSSFLQIYEDATNETSEIYERKGIVEQEYQKLVDELERLQQRCEEYKPTIEAHTADVNASQNRIGELDDAIGTTAQNNSQVEGEIETTCAAI</sequence>
<name>A0A0A9YID9_LYGHE</name>
<evidence type="ECO:0000256" key="7">
    <source>
        <dbReference type="ARBA" id="ARBA00023306"/>
    </source>
</evidence>
<dbReference type="InterPro" id="IPR005549">
    <property type="entry name" value="Kinetochore_Nuf2_N"/>
</dbReference>
<keyword evidence="6" id="KW-0175">Coiled coil</keyword>
<keyword evidence="7" id="KW-0131">Cell cycle</keyword>
<dbReference type="Pfam" id="PF03800">
    <property type="entry name" value="Nuf2"/>
    <property type="match status" value="1"/>
</dbReference>
<evidence type="ECO:0000256" key="5">
    <source>
        <dbReference type="ARBA" id="ARBA00022776"/>
    </source>
</evidence>
<evidence type="ECO:0000313" key="10">
    <source>
        <dbReference type="EMBL" id="JAG31939.1"/>
    </source>
</evidence>
<evidence type="ECO:0000256" key="3">
    <source>
        <dbReference type="ARBA" id="ARBA00022454"/>
    </source>
</evidence>
<dbReference type="Gene3D" id="1.10.418.60">
    <property type="entry name" value="Ncd80 complex, Nuf2 subunit"/>
    <property type="match status" value="1"/>
</dbReference>
<keyword evidence="4" id="KW-0132">Cell division</keyword>
<reference evidence="10" key="2">
    <citation type="submission" date="2014-07" db="EMBL/GenBank/DDBJ databases">
        <authorList>
            <person name="Hull J."/>
        </authorList>
    </citation>
    <scope>NUCLEOTIDE SEQUENCE</scope>
</reference>
<dbReference type="EMBL" id="GBHO01011665">
    <property type="protein sequence ID" value="JAG31939.1"/>
    <property type="molecule type" value="Transcribed_RNA"/>
</dbReference>
<keyword evidence="5" id="KW-0498">Mitosis</keyword>
<keyword evidence="8" id="KW-0137">Centromere</keyword>
<dbReference type="SUPFAM" id="SSF57997">
    <property type="entry name" value="Tropomyosin"/>
    <property type="match status" value="1"/>
</dbReference>
<evidence type="ECO:0000313" key="11">
    <source>
        <dbReference type="EMBL" id="JAQ03805.1"/>
    </source>
</evidence>
<organism evidence="10">
    <name type="scientific">Lygus hesperus</name>
    <name type="common">Western plant bug</name>
    <dbReference type="NCBI Taxonomy" id="30085"/>
    <lineage>
        <taxon>Eukaryota</taxon>
        <taxon>Metazoa</taxon>
        <taxon>Ecdysozoa</taxon>
        <taxon>Arthropoda</taxon>
        <taxon>Hexapoda</taxon>
        <taxon>Insecta</taxon>
        <taxon>Pterygota</taxon>
        <taxon>Neoptera</taxon>
        <taxon>Paraneoptera</taxon>
        <taxon>Hemiptera</taxon>
        <taxon>Heteroptera</taxon>
        <taxon>Panheteroptera</taxon>
        <taxon>Cimicomorpha</taxon>
        <taxon>Miridae</taxon>
        <taxon>Mirini</taxon>
        <taxon>Lygus</taxon>
    </lineage>
</organism>
<evidence type="ECO:0000256" key="4">
    <source>
        <dbReference type="ARBA" id="ARBA00022618"/>
    </source>
</evidence>
<dbReference type="AlphaFoldDB" id="A0A0A9YID9"/>
<gene>
    <name evidence="10" type="primary">nuf2</name>
    <name evidence="10" type="ORF">CM83_101854</name>
    <name evidence="11" type="ORF">g.14977</name>
</gene>
<dbReference type="GO" id="GO:0051301">
    <property type="term" value="P:cell division"/>
    <property type="evidence" value="ECO:0007669"/>
    <property type="project" value="UniProtKB-KW"/>
</dbReference>
<dbReference type="EMBL" id="GDHC01014824">
    <property type="protein sequence ID" value="JAQ03805.1"/>
    <property type="molecule type" value="Transcribed_RNA"/>
</dbReference>
<keyword evidence="3" id="KW-0158">Chromosome</keyword>
<feature type="domain" description="Kinetochore protein Nuf2 N-terminal" evidence="9">
    <location>
        <begin position="13"/>
        <end position="81"/>
    </location>
</feature>
<evidence type="ECO:0000256" key="1">
    <source>
        <dbReference type="ARBA" id="ARBA00004584"/>
    </source>
</evidence>
<proteinExistence type="inferred from homology"/>
<dbReference type="InterPro" id="IPR038275">
    <property type="entry name" value="Nuf2_N_sf"/>
</dbReference>
<accession>A0A0A9YID9</accession>